<gene>
    <name evidence="1" type="ORF">Tco_0724780</name>
</gene>
<reference evidence="1" key="1">
    <citation type="journal article" date="2022" name="Int. J. Mol. Sci.">
        <title>Draft Genome of Tanacetum Coccineum: Genomic Comparison of Closely Related Tanacetum-Family Plants.</title>
        <authorList>
            <person name="Yamashiro T."/>
            <person name="Shiraishi A."/>
            <person name="Nakayama K."/>
            <person name="Satake H."/>
        </authorList>
    </citation>
    <scope>NUCLEOTIDE SEQUENCE</scope>
</reference>
<evidence type="ECO:0000313" key="2">
    <source>
        <dbReference type="Proteomes" id="UP001151760"/>
    </source>
</evidence>
<keyword evidence="2" id="KW-1185">Reference proteome</keyword>
<comment type="caution">
    <text evidence="1">The sequence shown here is derived from an EMBL/GenBank/DDBJ whole genome shotgun (WGS) entry which is preliminary data.</text>
</comment>
<organism evidence="1 2">
    <name type="scientific">Tanacetum coccineum</name>
    <dbReference type="NCBI Taxonomy" id="301880"/>
    <lineage>
        <taxon>Eukaryota</taxon>
        <taxon>Viridiplantae</taxon>
        <taxon>Streptophyta</taxon>
        <taxon>Embryophyta</taxon>
        <taxon>Tracheophyta</taxon>
        <taxon>Spermatophyta</taxon>
        <taxon>Magnoliopsida</taxon>
        <taxon>eudicotyledons</taxon>
        <taxon>Gunneridae</taxon>
        <taxon>Pentapetalae</taxon>
        <taxon>asterids</taxon>
        <taxon>campanulids</taxon>
        <taxon>Asterales</taxon>
        <taxon>Asteraceae</taxon>
        <taxon>Asteroideae</taxon>
        <taxon>Anthemideae</taxon>
        <taxon>Anthemidinae</taxon>
        <taxon>Tanacetum</taxon>
    </lineage>
</organism>
<protein>
    <submittedName>
        <fullName evidence="1">Uncharacterized protein</fullName>
    </submittedName>
</protein>
<name>A0ABQ4YB18_9ASTR</name>
<dbReference type="Proteomes" id="UP001151760">
    <property type="component" value="Unassembled WGS sequence"/>
</dbReference>
<dbReference type="EMBL" id="BQNB010010264">
    <property type="protein sequence ID" value="GJS74899.1"/>
    <property type="molecule type" value="Genomic_DNA"/>
</dbReference>
<proteinExistence type="predicted"/>
<evidence type="ECO:0000313" key="1">
    <source>
        <dbReference type="EMBL" id="GJS74899.1"/>
    </source>
</evidence>
<accession>A0ABQ4YB18</accession>
<reference evidence="1" key="2">
    <citation type="submission" date="2022-01" db="EMBL/GenBank/DDBJ databases">
        <authorList>
            <person name="Yamashiro T."/>
            <person name="Shiraishi A."/>
            <person name="Satake H."/>
            <person name="Nakayama K."/>
        </authorList>
    </citation>
    <scope>NUCLEOTIDE SEQUENCE</scope>
</reference>
<sequence>MHIRNDPSFFLTNKIRAPQGEELGLMKPLSESSWSWSENSSFQMELNGKVLVLQVQHQVSNRSKIPLVESEEDPASPREIL</sequence>